<organism evidence="1 2">
    <name type="scientific">Stylosanthes scabra</name>
    <dbReference type="NCBI Taxonomy" id="79078"/>
    <lineage>
        <taxon>Eukaryota</taxon>
        <taxon>Viridiplantae</taxon>
        <taxon>Streptophyta</taxon>
        <taxon>Embryophyta</taxon>
        <taxon>Tracheophyta</taxon>
        <taxon>Spermatophyta</taxon>
        <taxon>Magnoliopsida</taxon>
        <taxon>eudicotyledons</taxon>
        <taxon>Gunneridae</taxon>
        <taxon>Pentapetalae</taxon>
        <taxon>rosids</taxon>
        <taxon>fabids</taxon>
        <taxon>Fabales</taxon>
        <taxon>Fabaceae</taxon>
        <taxon>Papilionoideae</taxon>
        <taxon>50 kb inversion clade</taxon>
        <taxon>dalbergioids sensu lato</taxon>
        <taxon>Dalbergieae</taxon>
        <taxon>Pterocarpus clade</taxon>
        <taxon>Stylosanthes</taxon>
    </lineage>
</organism>
<reference evidence="1 2" key="1">
    <citation type="journal article" date="2023" name="Plants (Basel)">
        <title>Bridging the Gap: Combining Genomics and Transcriptomics Approaches to Understand Stylosanthes scabra, an Orphan Legume from the Brazilian Caatinga.</title>
        <authorList>
            <person name="Ferreira-Neto J.R.C."/>
            <person name="da Silva M.D."/>
            <person name="Binneck E."/>
            <person name="de Melo N.F."/>
            <person name="da Silva R.H."/>
            <person name="de Melo A.L.T.M."/>
            <person name="Pandolfi V."/>
            <person name="Bustamante F.O."/>
            <person name="Brasileiro-Vidal A.C."/>
            <person name="Benko-Iseppon A.M."/>
        </authorList>
    </citation>
    <scope>NUCLEOTIDE SEQUENCE [LARGE SCALE GENOMIC DNA]</scope>
    <source>
        <tissue evidence="1">Leaves</tissue>
    </source>
</reference>
<comment type="caution">
    <text evidence="1">The sequence shown here is derived from an EMBL/GenBank/DDBJ whole genome shotgun (WGS) entry which is preliminary data.</text>
</comment>
<protein>
    <submittedName>
        <fullName evidence="1">Uncharacterized protein</fullName>
    </submittedName>
</protein>
<proteinExistence type="predicted"/>
<accession>A0ABU6QUZ5</accession>
<name>A0ABU6QUZ5_9FABA</name>
<evidence type="ECO:0000313" key="1">
    <source>
        <dbReference type="EMBL" id="MED6114859.1"/>
    </source>
</evidence>
<dbReference type="Proteomes" id="UP001341840">
    <property type="component" value="Unassembled WGS sequence"/>
</dbReference>
<evidence type="ECO:0000313" key="2">
    <source>
        <dbReference type="Proteomes" id="UP001341840"/>
    </source>
</evidence>
<gene>
    <name evidence="1" type="ORF">PIB30_084596</name>
</gene>
<sequence length="125" mass="14069">MPNFEPPREIYNRVDELLLDDVPDLGLALPSGKLNDLIPLQGEDVITAVWMTASPPWEWIVTEAKEPIGDIKRPEDGMQPHPLTVIRRSQVGSSSETMVYLPAGGLDLKLFRDKGIILERVHHKH</sequence>
<dbReference type="EMBL" id="JASCZI010001377">
    <property type="protein sequence ID" value="MED6114859.1"/>
    <property type="molecule type" value="Genomic_DNA"/>
</dbReference>
<keyword evidence="2" id="KW-1185">Reference proteome</keyword>